<keyword evidence="1" id="KW-0479">Metal-binding</keyword>
<dbReference type="SUPFAM" id="SSF57850">
    <property type="entry name" value="RING/U-box"/>
    <property type="match status" value="1"/>
</dbReference>
<evidence type="ECO:0000256" key="5">
    <source>
        <dbReference type="SAM" id="MobiDB-lite"/>
    </source>
</evidence>
<name>A0A9P7Y813_9HELO</name>
<proteinExistence type="predicted"/>
<reference evidence="7" key="1">
    <citation type="journal article" date="2021" name="IMA Fungus">
        <title>Genomic characterization of three marine fungi, including Emericellopsis atlantica sp. nov. with signatures of a generalist lifestyle and marine biomass degradation.</title>
        <authorList>
            <person name="Hagestad O.C."/>
            <person name="Hou L."/>
            <person name="Andersen J.H."/>
            <person name="Hansen E.H."/>
            <person name="Altermark B."/>
            <person name="Li C."/>
            <person name="Kuhnert E."/>
            <person name="Cox R.J."/>
            <person name="Crous P.W."/>
            <person name="Spatafora J.W."/>
            <person name="Lail K."/>
            <person name="Amirebrahimi M."/>
            <person name="Lipzen A."/>
            <person name="Pangilinan J."/>
            <person name="Andreopoulos W."/>
            <person name="Hayes R.D."/>
            <person name="Ng V."/>
            <person name="Grigoriev I.V."/>
            <person name="Jackson S.A."/>
            <person name="Sutton T.D.S."/>
            <person name="Dobson A.D.W."/>
            <person name="Rama T."/>
        </authorList>
    </citation>
    <scope>NUCLEOTIDE SEQUENCE</scope>
    <source>
        <strain evidence="7">TRa018bII</strain>
    </source>
</reference>
<dbReference type="Pfam" id="PF00097">
    <property type="entry name" value="zf-C3HC4"/>
    <property type="match status" value="1"/>
</dbReference>
<dbReference type="InterPro" id="IPR018957">
    <property type="entry name" value="Znf_C3HC4_RING-type"/>
</dbReference>
<keyword evidence="3" id="KW-0862">Zinc</keyword>
<protein>
    <recommendedName>
        <fullName evidence="6">RING-type domain-containing protein</fullName>
    </recommendedName>
</protein>
<dbReference type="InterPro" id="IPR001841">
    <property type="entry name" value="Znf_RING"/>
</dbReference>
<dbReference type="OrthoDB" id="6270329at2759"/>
<dbReference type="GO" id="GO:0008270">
    <property type="term" value="F:zinc ion binding"/>
    <property type="evidence" value="ECO:0007669"/>
    <property type="project" value="UniProtKB-KW"/>
</dbReference>
<evidence type="ECO:0000259" key="6">
    <source>
        <dbReference type="PROSITE" id="PS50089"/>
    </source>
</evidence>
<feature type="domain" description="RING-type" evidence="6">
    <location>
        <begin position="244"/>
        <end position="289"/>
    </location>
</feature>
<dbReference type="Proteomes" id="UP000824998">
    <property type="component" value="Unassembled WGS sequence"/>
</dbReference>
<feature type="region of interest" description="Disordered" evidence="5">
    <location>
        <begin position="61"/>
        <end position="81"/>
    </location>
</feature>
<evidence type="ECO:0000256" key="1">
    <source>
        <dbReference type="ARBA" id="ARBA00022723"/>
    </source>
</evidence>
<dbReference type="AlphaFoldDB" id="A0A9P7Y813"/>
<organism evidence="7 8">
    <name type="scientific">Amylocarpus encephaloides</name>
    <dbReference type="NCBI Taxonomy" id="45428"/>
    <lineage>
        <taxon>Eukaryota</taxon>
        <taxon>Fungi</taxon>
        <taxon>Dikarya</taxon>
        <taxon>Ascomycota</taxon>
        <taxon>Pezizomycotina</taxon>
        <taxon>Leotiomycetes</taxon>
        <taxon>Helotiales</taxon>
        <taxon>Helotiales incertae sedis</taxon>
        <taxon>Amylocarpus</taxon>
    </lineage>
</organism>
<evidence type="ECO:0000256" key="2">
    <source>
        <dbReference type="ARBA" id="ARBA00022771"/>
    </source>
</evidence>
<evidence type="ECO:0000256" key="4">
    <source>
        <dbReference type="PROSITE-ProRule" id="PRU00175"/>
    </source>
</evidence>
<dbReference type="InterPro" id="IPR013083">
    <property type="entry name" value="Znf_RING/FYVE/PHD"/>
</dbReference>
<dbReference type="PROSITE" id="PS50089">
    <property type="entry name" value="ZF_RING_2"/>
    <property type="match status" value="1"/>
</dbReference>
<accession>A0A9P7Y813</accession>
<keyword evidence="8" id="KW-1185">Reference proteome</keyword>
<comment type="caution">
    <text evidence="7">The sequence shown here is derived from an EMBL/GenBank/DDBJ whole genome shotgun (WGS) entry which is preliminary data.</text>
</comment>
<gene>
    <name evidence="7" type="ORF">BJ875DRAFT_224045</name>
</gene>
<sequence length="300" mass="33641">MAMEKSCISFTPCILCSRIHGQINIMDRTKLRKSLSFTTLPFRHDPGLACIDNHFEPTCSRQQRPKLPRLPSFRKTSSEKSANLRAPIGRKTTFCSVLEKRSTIELESELGRRMEAGNAQVESAANVKSPRQSLGTMVLQQVKHQGNSSMVEVQEEPKHVEESFCVASTNRLPAPKQRSTVFGSIRKMPLPLSTQVAPNLPSTIVLTPLEVKRTRKAHQSIPSETHDPKVQVQVQNKNPNRNICPVCLEDLKQTIRIVPCSHDLCDECFVAWQGQRSASGKHSACPQCREFVMGIRVFSQ</sequence>
<evidence type="ECO:0000313" key="7">
    <source>
        <dbReference type="EMBL" id="KAG9228790.1"/>
    </source>
</evidence>
<keyword evidence="2 4" id="KW-0863">Zinc-finger</keyword>
<dbReference type="EMBL" id="MU251861">
    <property type="protein sequence ID" value="KAG9228790.1"/>
    <property type="molecule type" value="Genomic_DNA"/>
</dbReference>
<evidence type="ECO:0000313" key="8">
    <source>
        <dbReference type="Proteomes" id="UP000824998"/>
    </source>
</evidence>
<dbReference type="Gene3D" id="3.30.40.10">
    <property type="entry name" value="Zinc/RING finger domain, C3HC4 (zinc finger)"/>
    <property type="match status" value="1"/>
</dbReference>
<dbReference type="SMART" id="SM00184">
    <property type="entry name" value="RING"/>
    <property type="match status" value="1"/>
</dbReference>
<evidence type="ECO:0000256" key="3">
    <source>
        <dbReference type="ARBA" id="ARBA00022833"/>
    </source>
</evidence>